<protein>
    <submittedName>
        <fullName evidence="2">(African queen) hypothetical protein</fullName>
    </submittedName>
</protein>
<dbReference type="OrthoDB" id="6041230at2759"/>
<gene>
    <name evidence="2" type="ORF">DCHRY22_LOCUS8118</name>
</gene>
<comment type="caution">
    <text evidence="2">The sequence shown here is derived from an EMBL/GenBank/DDBJ whole genome shotgun (WGS) entry which is preliminary data.</text>
</comment>
<reference evidence="2" key="1">
    <citation type="submission" date="2021-09" db="EMBL/GenBank/DDBJ databases">
        <authorList>
            <person name="Martin H S."/>
        </authorList>
    </citation>
    <scope>NUCLEOTIDE SEQUENCE</scope>
</reference>
<evidence type="ECO:0000256" key="1">
    <source>
        <dbReference type="SAM" id="MobiDB-lite"/>
    </source>
</evidence>
<feature type="compositionally biased region" description="Basic and acidic residues" evidence="1">
    <location>
        <begin position="1"/>
        <end position="57"/>
    </location>
</feature>
<proteinExistence type="predicted"/>
<evidence type="ECO:0000313" key="2">
    <source>
        <dbReference type="EMBL" id="CAG9568063.1"/>
    </source>
</evidence>
<name>A0A8J2QQ78_9NEOP</name>
<dbReference type="EMBL" id="CAKASE010000059">
    <property type="protein sequence ID" value="CAG9568063.1"/>
    <property type="molecule type" value="Genomic_DNA"/>
</dbReference>
<dbReference type="Proteomes" id="UP000789524">
    <property type="component" value="Unassembled WGS sequence"/>
</dbReference>
<organism evidence="2 3">
    <name type="scientific">Danaus chrysippus</name>
    <name type="common">African queen</name>
    <dbReference type="NCBI Taxonomy" id="151541"/>
    <lineage>
        <taxon>Eukaryota</taxon>
        <taxon>Metazoa</taxon>
        <taxon>Ecdysozoa</taxon>
        <taxon>Arthropoda</taxon>
        <taxon>Hexapoda</taxon>
        <taxon>Insecta</taxon>
        <taxon>Pterygota</taxon>
        <taxon>Neoptera</taxon>
        <taxon>Endopterygota</taxon>
        <taxon>Lepidoptera</taxon>
        <taxon>Glossata</taxon>
        <taxon>Ditrysia</taxon>
        <taxon>Papilionoidea</taxon>
        <taxon>Nymphalidae</taxon>
        <taxon>Danainae</taxon>
        <taxon>Danaini</taxon>
        <taxon>Danaina</taxon>
        <taxon>Danaus</taxon>
        <taxon>Anosia</taxon>
    </lineage>
</organism>
<sequence>MNPAGRKEEEGKSSRSSNKSELKLIPDKSPSDDGLRKERRLSKASDSFKDTLERQDSKASSLSPKVSRKYFHNWNLFPCDKTKDKTKELLKRWRTLPESEVAGNQKQQEGSENDKHHGLSVHVWSTGEISKTTLAALCRPVIGLPAARVEEIIDTAYARMTSNNYLLLDYGTYVHCFTNWLMGKNPNGAGQWVLVPPTDPLSQPPFPIDYSALNTEPAKLEPYAPDKKTNRH</sequence>
<dbReference type="AlphaFoldDB" id="A0A8J2QQ78"/>
<evidence type="ECO:0000313" key="3">
    <source>
        <dbReference type="Proteomes" id="UP000789524"/>
    </source>
</evidence>
<keyword evidence="3" id="KW-1185">Reference proteome</keyword>
<accession>A0A8J2QQ78</accession>
<feature type="region of interest" description="Disordered" evidence="1">
    <location>
        <begin position="1"/>
        <end position="62"/>
    </location>
</feature>